<gene>
    <name evidence="1" type="ORF">D917_00797</name>
</gene>
<name>A0A1Y3E4I9_9BILA</name>
<accession>A0A1Y3E4I9</accession>
<dbReference type="AlphaFoldDB" id="A0A1Y3E4I9"/>
<dbReference type="EMBL" id="LVZM01023361">
    <property type="protein sequence ID" value="OUC40044.1"/>
    <property type="molecule type" value="Genomic_DNA"/>
</dbReference>
<comment type="caution">
    <text evidence="1">The sequence shown here is derived from an EMBL/GenBank/DDBJ whole genome shotgun (WGS) entry which is preliminary data.</text>
</comment>
<organism evidence="1 2">
    <name type="scientific">Trichinella nativa</name>
    <dbReference type="NCBI Taxonomy" id="6335"/>
    <lineage>
        <taxon>Eukaryota</taxon>
        <taxon>Metazoa</taxon>
        <taxon>Ecdysozoa</taxon>
        <taxon>Nematoda</taxon>
        <taxon>Enoplea</taxon>
        <taxon>Dorylaimia</taxon>
        <taxon>Trichinellida</taxon>
        <taxon>Trichinellidae</taxon>
        <taxon>Trichinella</taxon>
    </lineage>
</organism>
<proteinExistence type="predicted"/>
<evidence type="ECO:0000313" key="2">
    <source>
        <dbReference type="Proteomes" id="UP000243006"/>
    </source>
</evidence>
<evidence type="ECO:0000313" key="1">
    <source>
        <dbReference type="EMBL" id="OUC40044.1"/>
    </source>
</evidence>
<reference evidence="1 2" key="1">
    <citation type="submission" date="2015-04" db="EMBL/GenBank/DDBJ databases">
        <title>Draft genome of the roundworm Trichinella nativa.</title>
        <authorList>
            <person name="Mitreva M."/>
        </authorList>
    </citation>
    <scope>NUCLEOTIDE SEQUENCE [LARGE SCALE GENOMIC DNA]</scope>
    <source>
        <strain evidence="1 2">ISS45</strain>
    </source>
</reference>
<protein>
    <submittedName>
        <fullName evidence="1">Uncharacterized protein</fullName>
    </submittedName>
</protein>
<sequence>MNNTLTCDRSFTKADIYMDDTYSFTNDCFGQFFEGVRHGTMCNFSTEIKPICLMLDFSEKKNLTRFQKTMLQLITENACRLTSAVNMETKEKKITKSSFDQSIFIVSYSFMLNITPEIVKQFQIASLFCLL</sequence>
<dbReference type="Proteomes" id="UP000243006">
    <property type="component" value="Unassembled WGS sequence"/>
</dbReference>